<keyword evidence="9" id="KW-0325">Glycoprotein</keyword>
<dbReference type="Proteomes" id="UP000807353">
    <property type="component" value="Unassembled WGS sequence"/>
</dbReference>
<evidence type="ECO:0000256" key="14">
    <source>
        <dbReference type="ARBA" id="ARBA00038929"/>
    </source>
</evidence>
<feature type="region of interest" description="Disordered" evidence="16">
    <location>
        <begin position="1"/>
        <end position="64"/>
    </location>
</feature>
<keyword evidence="5 19" id="KW-0378">Hydrolase</keyword>
<dbReference type="EMBL" id="MU150278">
    <property type="protein sequence ID" value="KAF9461826.1"/>
    <property type="molecule type" value="Genomic_DNA"/>
</dbReference>
<evidence type="ECO:0000256" key="9">
    <source>
        <dbReference type="ARBA" id="ARBA00023180"/>
    </source>
</evidence>
<feature type="region of interest" description="Disordered" evidence="16">
    <location>
        <begin position="126"/>
        <end position="165"/>
    </location>
</feature>
<dbReference type="InterPro" id="IPR050386">
    <property type="entry name" value="Glycosyl_hydrolase_5"/>
</dbReference>
<proteinExistence type="inferred from homology"/>
<evidence type="ECO:0000256" key="17">
    <source>
        <dbReference type="SAM" id="Phobius"/>
    </source>
</evidence>
<evidence type="ECO:0000259" key="18">
    <source>
        <dbReference type="Pfam" id="PF00150"/>
    </source>
</evidence>
<dbReference type="SUPFAM" id="SSF51445">
    <property type="entry name" value="(Trans)glycosidases"/>
    <property type="match status" value="1"/>
</dbReference>
<dbReference type="GO" id="GO:0005886">
    <property type="term" value="C:plasma membrane"/>
    <property type="evidence" value="ECO:0007669"/>
    <property type="project" value="UniProtKB-SubCell"/>
</dbReference>
<evidence type="ECO:0000256" key="4">
    <source>
        <dbReference type="ARBA" id="ARBA00022692"/>
    </source>
</evidence>
<dbReference type="Gene3D" id="3.20.20.80">
    <property type="entry name" value="Glycosidases"/>
    <property type="match status" value="1"/>
</dbReference>
<evidence type="ECO:0000256" key="11">
    <source>
        <dbReference type="ARBA" id="ARBA00023316"/>
    </source>
</evidence>
<evidence type="ECO:0000256" key="16">
    <source>
        <dbReference type="SAM" id="MobiDB-lite"/>
    </source>
</evidence>
<evidence type="ECO:0000256" key="13">
    <source>
        <dbReference type="ARBA" id="ARBA00037126"/>
    </source>
</evidence>
<evidence type="ECO:0000256" key="15">
    <source>
        <dbReference type="ARBA" id="ARBA00041260"/>
    </source>
</evidence>
<comment type="catalytic activity">
    <reaction evidence="12">
        <text>Successive hydrolysis of beta-D-glucose units from the non-reducing ends of (1-&gt;3)-beta-D-glucans, releasing alpha-glucose.</text>
        <dbReference type="EC" id="3.2.1.58"/>
    </reaction>
</comment>
<keyword evidence="11" id="KW-0961">Cell wall biogenesis/degradation</keyword>
<dbReference type="GO" id="GO:0009251">
    <property type="term" value="P:glucan catabolic process"/>
    <property type="evidence" value="ECO:0007669"/>
    <property type="project" value="TreeGrafter"/>
</dbReference>
<dbReference type="PANTHER" id="PTHR31297">
    <property type="entry name" value="GLUCAN ENDO-1,6-BETA-GLUCOSIDASE B"/>
    <property type="match status" value="1"/>
</dbReference>
<keyword evidence="4 17" id="KW-0812">Transmembrane</keyword>
<comment type="caution">
    <text evidence="19">The sequence shown here is derived from an EMBL/GenBank/DDBJ whole genome shotgun (WGS) entry which is preliminary data.</text>
</comment>
<name>A0A9P6CDI2_9AGAR</name>
<dbReference type="OrthoDB" id="62120at2759"/>
<evidence type="ECO:0000256" key="10">
    <source>
        <dbReference type="ARBA" id="ARBA00023295"/>
    </source>
</evidence>
<dbReference type="InterPro" id="IPR017853">
    <property type="entry name" value="GH"/>
</dbReference>
<keyword evidence="20" id="KW-1185">Reference proteome</keyword>
<evidence type="ECO:0000313" key="20">
    <source>
        <dbReference type="Proteomes" id="UP000807353"/>
    </source>
</evidence>
<dbReference type="GO" id="GO:0071555">
    <property type="term" value="P:cell wall organization"/>
    <property type="evidence" value="ECO:0007669"/>
    <property type="project" value="UniProtKB-KW"/>
</dbReference>
<dbReference type="PANTHER" id="PTHR31297:SF34">
    <property type="entry name" value="GLUCAN 1,3-BETA-GLUCOSIDASE 2"/>
    <property type="match status" value="1"/>
</dbReference>
<evidence type="ECO:0000256" key="12">
    <source>
        <dbReference type="ARBA" id="ARBA00036824"/>
    </source>
</evidence>
<keyword evidence="8 17" id="KW-0472">Membrane</keyword>
<evidence type="ECO:0000256" key="1">
    <source>
        <dbReference type="ARBA" id="ARBA00004401"/>
    </source>
</evidence>
<evidence type="ECO:0000256" key="6">
    <source>
        <dbReference type="ARBA" id="ARBA00022968"/>
    </source>
</evidence>
<evidence type="ECO:0000313" key="19">
    <source>
        <dbReference type="EMBL" id="KAF9461826.1"/>
    </source>
</evidence>
<dbReference type="AlphaFoldDB" id="A0A9P6CDI2"/>
<reference evidence="19" key="1">
    <citation type="submission" date="2020-11" db="EMBL/GenBank/DDBJ databases">
        <authorList>
            <consortium name="DOE Joint Genome Institute"/>
            <person name="Ahrendt S."/>
            <person name="Riley R."/>
            <person name="Andreopoulos W."/>
            <person name="Labutti K."/>
            <person name="Pangilinan J."/>
            <person name="Ruiz-Duenas F.J."/>
            <person name="Barrasa J.M."/>
            <person name="Sanchez-Garcia M."/>
            <person name="Camarero S."/>
            <person name="Miyauchi S."/>
            <person name="Serrano A."/>
            <person name="Linde D."/>
            <person name="Babiker R."/>
            <person name="Drula E."/>
            <person name="Ayuso-Fernandez I."/>
            <person name="Pacheco R."/>
            <person name="Padilla G."/>
            <person name="Ferreira P."/>
            <person name="Barriuso J."/>
            <person name="Kellner H."/>
            <person name="Castanera R."/>
            <person name="Alfaro M."/>
            <person name="Ramirez L."/>
            <person name="Pisabarro A.G."/>
            <person name="Kuo A."/>
            <person name="Tritt A."/>
            <person name="Lipzen A."/>
            <person name="He G."/>
            <person name="Yan M."/>
            <person name="Ng V."/>
            <person name="Cullen D."/>
            <person name="Martin F."/>
            <person name="Rosso M.-N."/>
            <person name="Henrissat B."/>
            <person name="Hibbett D."/>
            <person name="Martinez A.T."/>
            <person name="Grigoriev I.V."/>
        </authorList>
    </citation>
    <scope>NUCLEOTIDE SEQUENCE</scope>
    <source>
        <strain evidence="19">CBS 247.69</strain>
    </source>
</reference>
<comment type="function">
    <text evidence="13">Glucosidase involved in the degradation of cellulosic biomass. Active on lichenan.</text>
</comment>
<dbReference type="GO" id="GO:0004338">
    <property type="term" value="F:glucan exo-1,3-beta-glucosidase activity"/>
    <property type="evidence" value="ECO:0007669"/>
    <property type="project" value="UniProtKB-EC"/>
</dbReference>
<comment type="similarity">
    <text evidence="2">Belongs to the glycosyl hydrolase 5 (cellulase A) family.</text>
</comment>
<feature type="domain" description="Glycoside hydrolase family 5" evidence="18">
    <location>
        <begin position="259"/>
        <end position="431"/>
    </location>
</feature>
<keyword evidence="6" id="KW-0735">Signal-anchor</keyword>
<sequence length="719" mass="77047">MDPRPLSTASETLATALGTPLPENDQASFLEPPKPTYLQYSNTSSPRESYAASTPRSNNTSGALLPAVDKAEANEYPEELPRSNPRSSKRRPLLILAGLLAFAVLVLVVVLPVWFTVGVRNQRNQNAQAGSGSSASSPKPSSGGSNPASPAGPPTTGRDGSVITMEDGSTFTYNNKFDGFWVSDPNDPFNNNAQPNSWTPPLNQSWTWGKDRVFGVNLGGLFVLEPFISPALYQKYPGATDEWSLSTLMAADTASGGLNQLEDHYRTFVTEKDIAEIAGAGLNWVRIPIPFWAIDKLPSEPFLEKTSWKYMLRVLGWCRKYGLRVNLDLHTIPGSQNGYNHSGKGGQINFLKGVMGLANAQRALNYIRIFTEFISQPQYKDLVPMFSIMNEPLRKIIGIETMTSFYLEAHSMIRNITGVGEGKGPYIAIHDSFDIGGWDNFLPGSDRIAIDTHPYFAFRNSPATDPIATGTGPDAGGPWPAEACNSWGAMINNSRSSFGVTIAGEFSNGFNDCGLFLNGVPGGHSYGGDCKDWEDSSNWSAATKAGLQHFALASMDALQDFFFWTWKIGKSAAGTVDAPLWSYQLGLENGWMPKDPRQATGVCAAVGAPGPAFDGKFQPTQTGGAGAGNIEPAVTAQFPWPPAAILDADAPVNLLPTYTPTGAIATLPPPTLTPTPTKSVDVGNGWFNSQDTAGAPTPIAGCSYPDPWDANDVAVPAAC</sequence>
<evidence type="ECO:0000256" key="2">
    <source>
        <dbReference type="ARBA" id="ARBA00005641"/>
    </source>
</evidence>
<dbReference type="GO" id="GO:0005576">
    <property type="term" value="C:extracellular region"/>
    <property type="evidence" value="ECO:0007669"/>
    <property type="project" value="TreeGrafter"/>
</dbReference>
<protein>
    <recommendedName>
        <fullName evidence="14">glucan 1,3-beta-glucosidase</fullName>
        <ecNumber evidence="14">3.2.1.58</ecNumber>
    </recommendedName>
    <alternativeName>
        <fullName evidence="15">Exo-1,3-beta-glucanase D</fullName>
    </alternativeName>
</protein>
<accession>A0A9P6CDI2</accession>
<dbReference type="GO" id="GO:0009986">
    <property type="term" value="C:cell surface"/>
    <property type="evidence" value="ECO:0007669"/>
    <property type="project" value="TreeGrafter"/>
</dbReference>
<dbReference type="Pfam" id="PF00150">
    <property type="entry name" value="Cellulase"/>
    <property type="match status" value="1"/>
</dbReference>
<evidence type="ECO:0000256" key="7">
    <source>
        <dbReference type="ARBA" id="ARBA00022989"/>
    </source>
</evidence>
<evidence type="ECO:0000256" key="8">
    <source>
        <dbReference type="ARBA" id="ARBA00023136"/>
    </source>
</evidence>
<organism evidence="19 20">
    <name type="scientific">Collybia nuda</name>
    <dbReference type="NCBI Taxonomy" id="64659"/>
    <lineage>
        <taxon>Eukaryota</taxon>
        <taxon>Fungi</taxon>
        <taxon>Dikarya</taxon>
        <taxon>Basidiomycota</taxon>
        <taxon>Agaricomycotina</taxon>
        <taxon>Agaricomycetes</taxon>
        <taxon>Agaricomycetidae</taxon>
        <taxon>Agaricales</taxon>
        <taxon>Tricholomatineae</taxon>
        <taxon>Clitocybaceae</taxon>
        <taxon>Collybia</taxon>
    </lineage>
</organism>
<keyword evidence="3" id="KW-1003">Cell membrane</keyword>
<keyword evidence="10" id="KW-0326">Glycosidase</keyword>
<feature type="compositionally biased region" description="Polar residues" evidence="16">
    <location>
        <begin position="38"/>
        <end position="62"/>
    </location>
</feature>
<evidence type="ECO:0000256" key="3">
    <source>
        <dbReference type="ARBA" id="ARBA00022475"/>
    </source>
</evidence>
<feature type="compositionally biased region" description="Low complexity" evidence="16">
    <location>
        <begin position="127"/>
        <end position="149"/>
    </location>
</feature>
<evidence type="ECO:0000256" key="5">
    <source>
        <dbReference type="ARBA" id="ARBA00022801"/>
    </source>
</evidence>
<comment type="subcellular location">
    <subcellularLocation>
        <location evidence="1">Cell membrane</location>
        <topology evidence="1">Single-pass type II membrane protein</topology>
    </subcellularLocation>
</comment>
<dbReference type="InterPro" id="IPR001547">
    <property type="entry name" value="Glyco_hydro_5"/>
</dbReference>
<dbReference type="EC" id="3.2.1.58" evidence="14"/>
<feature type="transmembrane region" description="Helical" evidence="17">
    <location>
        <begin position="93"/>
        <end position="115"/>
    </location>
</feature>
<gene>
    <name evidence="19" type="ORF">BDZ94DRAFT_1237329</name>
</gene>
<keyword evidence="7 17" id="KW-1133">Transmembrane helix</keyword>